<comment type="subcellular location">
    <subcellularLocation>
        <location evidence="3">Cytoplasm</location>
    </subcellularLocation>
</comment>
<dbReference type="InterPro" id="IPR003728">
    <property type="entry name" value="Ribosome_maturation_RimP"/>
</dbReference>
<dbReference type="InterPro" id="IPR035956">
    <property type="entry name" value="RimP_N_sf"/>
</dbReference>
<comment type="caution">
    <text evidence="6">The sequence shown here is derived from an EMBL/GenBank/DDBJ whole genome shotgun (WGS) entry which is preliminary data.</text>
</comment>
<dbReference type="CDD" id="cd01734">
    <property type="entry name" value="YlxS_C"/>
    <property type="match status" value="1"/>
</dbReference>
<feature type="domain" description="Ribosome maturation factor RimP C-terminal" evidence="5">
    <location>
        <begin position="89"/>
        <end position="154"/>
    </location>
</feature>
<evidence type="ECO:0000256" key="3">
    <source>
        <dbReference type="HAMAP-Rule" id="MF_01077"/>
    </source>
</evidence>
<dbReference type="PANTHER" id="PTHR33867">
    <property type="entry name" value="RIBOSOME MATURATION FACTOR RIMP"/>
    <property type="match status" value="1"/>
</dbReference>
<evidence type="ECO:0000256" key="2">
    <source>
        <dbReference type="ARBA" id="ARBA00022517"/>
    </source>
</evidence>
<gene>
    <name evidence="3" type="primary">rimP</name>
    <name evidence="6" type="ORF">J2Z42_000330</name>
</gene>
<dbReference type="EMBL" id="JAGGLM010000001">
    <property type="protein sequence ID" value="MBP2031665.1"/>
    <property type="molecule type" value="Genomic_DNA"/>
</dbReference>
<keyword evidence="1 3" id="KW-0963">Cytoplasm</keyword>
<accession>A0ABS4KNQ5</accession>
<evidence type="ECO:0000313" key="6">
    <source>
        <dbReference type="EMBL" id="MBP2031665.1"/>
    </source>
</evidence>
<protein>
    <recommendedName>
        <fullName evidence="3">Ribosome maturation factor RimP</fullName>
    </recommendedName>
</protein>
<dbReference type="Pfam" id="PF02576">
    <property type="entry name" value="RimP_N"/>
    <property type="match status" value="1"/>
</dbReference>
<sequence>MSADNLLNKLYGLIKPIVCNLNYELYHLEIVKEENENYLRIYIDKEDSGISLEDCEKVSRAVSDMLDVEDPISFSYYLEVSSPGIERTLYTDEHLKRYIGSEVRIKIDGLLKGKKEYEGELLNFDQDNLQVKINDEDVDVPRNKILNVSLKVNF</sequence>
<dbReference type="NCBIfam" id="NF000934">
    <property type="entry name" value="PRK00092.3-1"/>
    <property type="match status" value="1"/>
</dbReference>
<organism evidence="6 7">
    <name type="scientific">Clostridium algifaecis</name>
    <dbReference type="NCBI Taxonomy" id="1472040"/>
    <lineage>
        <taxon>Bacteria</taxon>
        <taxon>Bacillati</taxon>
        <taxon>Bacillota</taxon>
        <taxon>Clostridia</taxon>
        <taxon>Eubacteriales</taxon>
        <taxon>Clostridiaceae</taxon>
        <taxon>Clostridium</taxon>
    </lineage>
</organism>
<dbReference type="InterPro" id="IPR036847">
    <property type="entry name" value="RimP_C_sf"/>
</dbReference>
<keyword evidence="2 3" id="KW-0690">Ribosome biogenesis</keyword>
<dbReference type="InterPro" id="IPR028998">
    <property type="entry name" value="RimP_C"/>
</dbReference>
<name>A0ABS4KNQ5_9CLOT</name>
<dbReference type="HAMAP" id="MF_01077">
    <property type="entry name" value="RimP"/>
    <property type="match status" value="1"/>
</dbReference>
<proteinExistence type="inferred from homology"/>
<dbReference type="Proteomes" id="UP001519307">
    <property type="component" value="Unassembled WGS sequence"/>
</dbReference>
<comment type="similarity">
    <text evidence="3">Belongs to the RimP family.</text>
</comment>
<evidence type="ECO:0000259" key="5">
    <source>
        <dbReference type="Pfam" id="PF17384"/>
    </source>
</evidence>
<comment type="function">
    <text evidence="3">Required for maturation of 30S ribosomal subunits.</text>
</comment>
<evidence type="ECO:0000313" key="7">
    <source>
        <dbReference type="Proteomes" id="UP001519307"/>
    </source>
</evidence>
<dbReference type="PANTHER" id="PTHR33867:SF1">
    <property type="entry name" value="RIBOSOME MATURATION FACTOR RIMP"/>
    <property type="match status" value="1"/>
</dbReference>
<dbReference type="Pfam" id="PF17384">
    <property type="entry name" value="DUF150_C"/>
    <property type="match status" value="1"/>
</dbReference>
<dbReference type="SUPFAM" id="SSF74942">
    <property type="entry name" value="YhbC-like, C-terminal domain"/>
    <property type="match status" value="1"/>
</dbReference>
<feature type="domain" description="Ribosome maturation factor RimP N-terminal" evidence="4">
    <location>
        <begin position="13"/>
        <end position="86"/>
    </location>
</feature>
<keyword evidence="7" id="KW-1185">Reference proteome</keyword>
<dbReference type="SUPFAM" id="SSF75420">
    <property type="entry name" value="YhbC-like, N-terminal domain"/>
    <property type="match status" value="1"/>
</dbReference>
<dbReference type="InterPro" id="IPR028989">
    <property type="entry name" value="RimP_N"/>
</dbReference>
<dbReference type="Gene3D" id="3.30.300.70">
    <property type="entry name" value="RimP-like superfamily, N-terminal"/>
    <property type="match status" value="1"/>
</dbReference>
<dbReference type="Gene3D" id="2.30.30.180">
    <property type="entry name" value="Ribosome maturation factor RimP, C-terminal domain"/>
    <property type="match status" value="1"/>
</dbReference>
<evidence type="ECO:0000259" key="4">
    <source>
        <dbReference type="Pfam" id="PF02576"/>
    </source>
</evidence>
<dbReference type="RefSeq" id="WP_209700611.1">
    <property type="nucleotide sequence ID" value="NZ_JAGGLM010000001.1"/>
</dbReference>
<reference evidence="6 7" key="1">
    <citation type="submission" date="2021-03" db="EMBL/GenBank/DDBJ databases">
        <title>Genomic Encyclopedia of Type Strains, Phase IV (KMG-IV): sequencing the most valuable type-strain genomes for metagenomic binning, comparative biology and taxonomic classification.</title>
        <authorList>
            <person name="Goeker M."/>
        </authorList>
    </citation>
    <scope>NUCLEOTIDE SEQUENCE [LARGE SCALE GENOMIC DNA]</scope>
    <source>
        <strain evidence="6 7">DSM 28783</strain>
    </source>
</reference>
<evidence type="ECO:0000256" key="1">
    <source>
        <dbReference type="ARBA" id="ARBA00022490"/>
    </source>
</evidence>